<dbReference type="Proteomes" id="UP000076881">
    <property type="component" value="Unassembled WGS sequence"/>
</dbReference>
<dbReference type="AlphaFoldDB" id="A0A168GMV0"/>
<feature type="region of interest" description="Disordered" evidence="1">
    <location>
        <begin position="60"/>
        <end position="91"/>
    </location>
</feature>
<name>A0A168GMV0_CORDF</name>
<feature type="region of interest" description="Disordered" evidence="1">
    <location>
        <begin position="226"/>
        <end position="279"/>
    </location>
</feature>
<evidence type="ECO:0000313" key="3">
    <source>
        <dbReference type="Proteomes" id="UP000076881"/>
    </source>
</evidence>
<evidence type="ECO:0000313" key="2">
    <source>
        <dbReference type="EMBL" id="OAA76693.1"/>
    </source>
</evidence>
<feature type="compositionally biased region" description="Basic and acidic residues" evidence="1">
    <location>
        <begin position="72"/>
        <end position="85"/>
    </location>
</feature>
<accession>A0A168GMV0</accession>
<feature type="region of interest" description="Disordered" evidence="1">
    <location>
        <begin position="1"/>
        <end position="29"/>
    </location>
</feature>
<gene>
    <name evidence="2" type="ORF">LEL_06377</name>
</gene>
<dbReference type="EMBL" id="AZHF01000004">
    <property type="protein sequence ID" value="OAA76693.1"/>
    <property type="molecule type" value="Genomic_DNA"/>
</dbReference>
<reference evidence="2 3" key="1">
    <citation type="journal article" date="2016" name="Genome Biol. Evol.">
        <title>Divergent and convergent evolution of fungal pathogenicity.</title>
        <authorList>
            <person name="Shang Y."/>
            <person name="Xiao G."/>
            <person name="Zheng P."/>
            <person name="Cen K."/>
            <person name="Zhan S."/>
            <person name="Wang C."/>
        </authorList>
    </citation>
    <scope>NUCLEOTIDE SEQUENCE [LARGE SCALE GENOMIC DNA]</scope>
    <source>
        <strain evidence="2 3">RCEF 1005</strain>
    </source>
</reference>
<dbReference type="OrthoDB" id="10667525at2759"/>
<comment type="caution">
    <text evidence="2">The sequence shown here is derived from an EMBL/GenBank/DDBJ whole genome shotgun (WGS) entry which is preliminary data.</text>
</comment>
<organism evidence="2 3">
    <name type="scientific">Akanthomyces lecanii RCEF 1005</name>
    <dbReference type="NCBI Taxonomy" id="1081108"/>
    <lineage>
        <taxon>Eukaryota</taxon>
        <taxon>Fungi</taxon>
        <taxon>Dikarya</taxon>
        <taxon>Ascomycota</taxon>
        <taxon>Pezizomycotina</taxon>
        <taxon>Sordariomycetes</taxon>
        <taxon>Hypocreomycetidae</taxon>
        <taxon>Hypocreales</taxon>
        <taxon>Cordycipitaceae</taxon>
        <taxon>Akanthomyces</taxon>
        <taxon>Cordyceps confragosa</taxon>
    </lineage>
</organism>
<protein>
    <submittedName>
        <fullName evidence="2">Uncharacterized protein</fullName>
    </submittedName>
</protein>
<proteinExistence type="predicted"/>
<evidence type="ECO:0000256" key="1">
    <source>
        <dbReference type="SAM" id="MobiDB-lite"/>
    </source>
</evidence>
<keyword evidence="3" id="KW-1185">Reference proteome</keyword>
<sequence length="332" mass="36453">MDIIEISSDSESDCVVGPQPPPKRSWKTAYKSKVREARSEILGTSFLVWTPKHELMLDTADESLSPQQKRKLTAERSRGTPHHEGYNVGMANGHGIDLRVAAQRKRHQEQKQMQRQRQEAARETNIEVAVAMLFDAGGESASESSNPQLWPHDVPSDALVESCNLPFPMADSLPSCNHAAPAASPPSTDRQPETAAVVALAREPFPQDPTSPTVAQGETLAPACSDLEEENPGLPSHGVSDPSGDAALQHMSPRRSAAQTAIHQTSRRLKETRRENAAPTATPLRAVMLHWGRLWQHPRHLYQYWLSKPLFRRARPAGGLGNTGGLDGTFTR</sequence>